<keyword evidence="1" id="KW-0732">Signal</keyword>
<sequence length="248" mass="29382">SFSNASRSRLSLWLCFCRLKLQYLKAFWSPRPPSDEYHGYERRDRRFRCSVTPSKKTLQLLRAQYHSQQQQHQRWVLQPGLVLGVPDVFSRRTLPVWQSRGGKIRTVGLISWSHKPIGMPFQSSRKKSIHFLLMHNDEHTWYCTLPSHISSWSRLQLLQIIHSLELTELHFCLLLEQKYHLCIMHRFSNEPDLDEAVKKITENHGYISVVTSDKRTLASLDFILCSLLYHCSLYLMLFYCEIFLSLQQ</sequence>
<feature type="chain" id="PRO_5041377208" description="Maturase K" evidence="1">
    <location>
        <begin position="27"/>
        <end position="248"/>
    </location>
</feature>
<feature type="signal peptide" evidence="1">
    <location>
        <begin position="1"/>
        <end position="26"/>
    </location>
</feature>
<reference evidence="2" key="1">
    <citation type="submission" date="2023-03" db="EMBL/GenBank/DDBJ databases">
        <authorList>
            <person name="Steffen K."/>
            <person name="Cardenas P."/>
        </authorList>
    </citation>
    <scope>NUCLEOTIDE SEQUENCE</scope>
</reference>
<gene>
    <name evidence="2" type="ORF">GBAR_LOCUS18061</name>
</gene>
<keyword evidence="3" id="KW-1185">Reference proteome</keyword>
<organism evidence="2 3">
    <name type="scientific">Geodia barretti</name>
    <name type="common">Barrett's horny sponge</name>
    <dbReference type="NCBI Taxonomy" id="519541"/>
    <lineage>
        <taxon>Eukaryota</taxon>
        <taxon>Metazoa</taxon>
        <taxon>Porifera</taxon>
        <taxon>Demospongiae</taxon>
        <taxon>Heteroscleromorpha</taxon>
        <taxon>Tetractinellida</taxon>
        <taxon>Astrophorina</taxon>
        <taxon>Geodiidae</taxon>
        <taxon>Geodia</taxon>
    </lineage>
</organism>
<name>A0AA35SML5_GEOBA</name>
<dbReference type="EMBL" id="CASHTH010002573">
    <property type="protein sequence ID" value="CAI8031897.1"/>
    <property type="molecule type" value="Genomic_DNA"/>
</dbReference>
<dbReference type="AlphaFoldDB" id="A0AA35SML5"/>
<dbReference type="Proteomes" id="UP001174909">
    <property type="component" value="Unassembled WGS sequence"/>
</dbReference>
<feature type="non-terminal residue" evidence="2">
    <location>
        <position position="248"/>
    </location>
</feature>
<evidence type="ECO:0008006" key="4">
    <source>
        <dbReference type="Google" id="ProtNLM"/>
    </source>
</evidence>
<protein>
    <recommendedName>
        <fullName evidence="4">Maturase K</fullName>
    </recommendedName>
</protein>
<proteinExistence type="predicted"/>
<evidence type="ECO:0000313" key="3">
    <source>
        <dbReference type="Proteomes" id="UP001174909"/>
    </source>
</evidence>
<accession>A0AA35SML5</accession>
<comment type="caution">
    <text evidence="2">The sequence shown here is derived from an EMBL/GenBank/DDBJ whole genome shotgun (WGS) entry which is preliminary data.</text>
</comment>
<evidence type="ECO:0000256" key="1">
    <source>
        <dbReference type="SAM" id="SignalP"/>
    </source>
</evidence>
<evidence type="ECO:0000313" key="2">
    <source>
        <dbReference type="EMBL" id="CAI8031897.1"/>
    </source>
</evidence>